<dbReference type="NCBIfam" id="NF006683">
    <property type="entry name" value="PRK09229.1-4"/>
    <property type="match status" value="1"/>
</dbReference>
<dbReference type="InterPro" id="IPR032466">
    <property type="entry name" value="Metal_Hydrolase"/>
</dbReference>
<evidence type="ECO:0000259" key="5">
    <source>
        <dbReference type="Pfam" id="PF01979"/>
    </source>
</evidence>
<evidence type="ECO:0000256" key="2">
    <source>
        <dbReference type="ARBA" id="ARBA00022723"/>
    </source>
</evidence>
<dbReference type="SUPFAM" id="SSF51338">
    <property type="entry name" value="Composite domain of metallo-dependent hydrolases"/>
    <property type="match status" value="1"/>
</dbReference>
<dbReference type="InterPro" id="IPR006680">
    <property type="entry name" value="Amidohydro-rel"/>
</dbReference>
<dbReference type="InterPro" id="IPR051607">
    <property type="entry name" value="Metallo-dep_hydrolases"/>
</dbReference>
<dbReference type="EMBL" id="BPQQ01000042">
    <property type="protein sequence ID" value="GJE01797.1"/>
    <property type="molecule type" value="Genomic_DNA"/>
</dbReference>
<dbReference type="Proteomes" id="UP001055153">
    <property type="component" value="Unassembled WGS sequence"/>
</dbReference>
<sequence length="457" mass="47787">MARLWFRSALLPDGWAEGVALAIADGRIAAVARGVPAAAGDERAEIGLPGLTNLHSHAFQRGMAGLAETRGPGPDSFWTWREVMYRFVDRMDPDDAEAIAAQAYVEMLEAGFTRVGEFHYLHHDPAGAPYADRAEMAARIAAAAQSTGIGLTLLPVFYAHGGFGPGRGAPPAPPSPGQRRFLSDRDGFAALMRDSRRAVAELPDAVVGIAPHSLRAATLDDIAAILPLAEGGPVHIHAAEQVREVEECLAATGARPVELLLDRAGVDRRWCLIHATHMTAAERRRFAASGAVAGLCPITEANLGDGVFPLAAFAGEGGLVGIGSDSNVLISAAAELRLLEYAQRLTGQARAVAATPAHPSTGRALIEACLAGGGQALGAPGGLAVGHSADIIALDPDHPALAARSRDAWLDGWIFAAREGGVEQVWRAGRRVVADGRHVAREAVAARFRATLARLAA</sequence>
<dbReference type="Pfam" id="PF01979">
    <property type="entry name" value="Amidohydro_1"/>
    <property type="match status" value="1"/>
</dbReference>
<dbReference type="InterPro" id="IPR011059">
    <property type="entry name" value="Metal-dep_hydrolase_composite"/>
</dbReference>
<keyword evidence="2" id="KW-0479">Metal-binding</keyword>
<dbReference type="Gene3D" id="3.20.20.140">
    <property type="entry name" value="Metal-dependent hydrolases"/>
    <property type="match status" value="1"/>
</dbReference>
<dbReference type="SUPFAM" id="SSF51556">
    <property type="entry name" value="Metallo-dependent hydrolases"/>
    <property type="match status" value="1"/>
</dbReference>
<comment type="caution">
    <text evidence="7">The sequence shown here is derived from an EMBL/GenBank/DDBJ whole genome shotgun (WGS) entry which is preliminary data.</text>
</comment>
<accession>A0ABQ4SEZ4</accession>
<dbReference type="Pfam" id="PF22429">
    <property type="entry name" value="HutF_N"/>
    <property type="match status" value="1"/>
</dbReference>
<dbReference type="NCBIfam" id="NF006681">
    <property type="entry name" value="PRK09229.1-2"/>
    <property type="match status" value="1"/>
</dbReference>
<dbReference type="PANTHER" id="PTHR11271">
    <property type="entry name" value="GUANINE DEAMINASE"/>
    <property type="match status" value="1"/>
</dbReference>
<dbReference type="PANTHER" id="PTHR11271:SF48">
    <property type="entry name" value="AMIDOHYDROLASE-RELATED DOMAIN-CONTAINING PROTEIN"/>
    <property type="match status" value="1"/>
</dbReference>
<reference evidence="7" key="2">
    <citation type="submission" date="2021-08" db="EMBL/GenBank/DDBJ databases">
        <authorList>
            <person name="Tani A."/>
            <person name="Ola A."/>
            <person name="Ogura Y."/>
            <person name="Katsura K."/>
            <person name="Hayashi T."/>
        </authorList>
    </citation>
    <scope>NUCLEOTIDE SEQUENCE</scope>
    <source>
        <strain evidence="7">DSM 17168</strain>
    </source>
</reference>
<organism evidence="7 8">
    <name type="scientific">Methylobacterium isbiliense</name>
    <dbReference type="NCBI Taxonomy" id="315478"/>
    <lineage>
        <taxon>Bacteria</taxon>
        <taxon>Pseudomonadati</taxon>
        <taxon>Pseudomonadota</taxon>
        <taxon>Alphaproteobacteria</taxon>
        <taxon>Hyphomicrobiales</taxon>
        <taxon>Methylobacteriaceae</taxon>
        <taxon>Methylobacterium</taxon>
    </lineage>
</organism>
<evidence type="ECO:0000256" key="4">
    <source>
        <dbReference type="ARBA" id="ARBA00022833"/>
    </source>
</evidence>
<evidence type="ECO:0000259" key="6">
    <source>
        <dbReference type="Pfam" id="PF22429"/>
    </source>
</evidence>
<comment type="cofactor">
    <cofactor evidence="1">
        <name>Zn(2+)</name>
        <dbReference type="ChEBI" id="CHEBI:29105"/>
    </cofactor>
</comment>
<name>A0ABQ4SEZ4_9HYPH</name>
<dbReference type="NCBIfam" id="TIGR02022">
    <property type="entry name" value="hutF"/>
    <property type="match status" value="1"/>
</dbReference>
<evidence type="ECO:0000313" key="8">
    <source>
        <dbReference type="Proteomes" id="UP001055153"/>
    </source>
</evidence>
<evidence type="ECO:0000256" key="3">
    <source>
        <dbReference type="ARBA" id="ARBA00022801"/>
    </source>
</evidence>
<evidence type="ECO:0000256" key="1">
    <source>
        <dbReference type="ARBA" id="ARBA00001947"/>
    </source>
</evidence>
<dbReference type="NCBIfam" id="NF006684">
    <property type="entry name" value="PRK09229.1-5"/>
    <property type="match status" value="1"/>
</dbReference>
<protein>
    <submittedName>
        <fullName evidence="7">5'-deoxyadenosine deaminase</fullName>
    </submittedName>
</protein>
<feature type="domain" description="Formimidoylglutamate deiminase N-terminal" evidence="6">
    <location>
        <begin position="7"/>
        <end position="44"/>
    </location>
</feature>
<keyword evidence="4" id="KW-0862">Zinc</keyword>
<dbReference type="RefSeq" id="WP_238236939.1">
    <property type="nucleotide sequence ID" value="NZ_BPQQ01000042.1"/>
</dbReference>
<dbReference type="Gene3D" id="2.30.40.10">
    <property type="entry name" value="Urease, subunit C, domain 1"/>
    <property type="match status" value="1"/>
</dbReference>
<proteinExistence type="predicted"/>
<feature type="domain" description="Amidohydrolase-related" evidence="5">
    <location>
        <begin position="48"/>
        <end position="432"/>
    </location>
</feature>
<gene>
    <name evidence="7" type="primary">dadD</name>
    <name evidence="7" type="ORF">GMJLKIPL_3733</name>
</gene>
<keyword evidence="3" id="KW-0378">Hydrolase</keyword>
<evidence type="ECO:0000313" key="7">
    <source>
        <dbReference type="EMBL" id="GJE01797.1"/>
    </source>
</evidence>
<dbReference type="InterPro" id="IPR010252">
    <property type="entry name" value="HutF"/>
</dbReference>
<reference evidence="7" key="1">
    <citation type="journal article" date="2021" name="Front. Microbiol.">
        <title>Comprehensive Comparative Genomics and Phenotyping of Methylobacterium Species.</title>
        <authorList>
            <person name="Alessa O."/>
            <person name="Ogura Y."/>
            <person name="Fujitani Y."/>
            <person name="Takami H."/>
            <person name="Hayashi T."/>
            <person name="Sahin N."/>
            <person name="Tani A."/>
        </authorList>
    </citation>
    <scope>NUCLEOTIDE SEQUENCE</scope>
    <source>
        <strain evidence="7">DSM 17168</strain>
    </source>
</reference>
<dbReference type="InterPro" id="IPR055156">
    <property type="entry name" value="HutF-like_N"/>
</dbReference>
<keyword evidence="8" id="KW-1185">Reference proteome</keyword>